<feature type="region of interest" description="Disordered" evidence="1">
    <location>
        <begin position="164"/>
        <end position="185"/>
    </location>
</feature>
<evidence type="ECO:0000313" key="4">
    <source>
        <dbReference type="Proteomes" id="UP001437256"/>
    </source>
</evidence>
<sequence length="185" mass="21305">MELVASYWTWLGVVAGLLLIAFKYLRKLFYPCVTLSELEDALKHLEIVYTKHADLVSVDDEYCELNIAASKIVEEHLRGPALWRHIGFDLRLMPKIIRWYEQSEDVKQDILQAYEQDKQSRFEAERYRRQAIRQPSQVVPHSCTSAYESPFRSAVDGRAHTFVATTEANPSRGPSAVSNARSTRM</sequence>
<accession>A0ABR2ZLR4</accession>
<comment type="caution">
    <text evidence="3">The sequence shown here is derived from an EMBL/GenBank/DDBJ whole genome shotgun (WGS) entry which is preliminary data.</text>
</comment>
<protein>
    <submittedName>
        <fullName evidence="3">Uncharacterized protein</fullName>
    </submittedName>
</protein>
<dbReference type="Proteomes" id="UP001437256">
    <property type="component" value="Unassembled WGS sequence"/>
</dbReference>
<name>A0ABR2ZLR4_9AGAR</name>
<keyword evidence="2" id="KW-1133">Transmembrane helix</keyword>
<evidence type="ECO:0000256" key="1">
    <source>
        <dbReference type="SAM" id="MobiDB-lite"/>
    </source>
</evidence>
<keyword evidence="2" id="KW-0472">Membrane</keyword>
<reference evidence="3 4" key="1">
    <citation type="submission" date="2024-05" db="EMBL/GenBank/DDBJ databases">
        <title>A draft genome resource for the thread blight pathogen Marasmius tenuissimus strain MS-2.</title>
        <authorList>
            <person name="Yulfo-Soto G.E."/>
            <person name="Baruah I.K."/>
            <person name="Amoako-Attah I."/>
            <person name="Bukari Y."/>
            <person name="Meinhardt L.W."/>
            <person name="Bailey B.A."/>
            <person name="Cohen S.P."/>
        </authorList>
    </citation>
    <scope>NUCLEOTIDE SEQUENCE [LARGE SCALE GENOMIC DNA]</scope>
    <source>
        <strain evidence="3 4">MS-2</strain>
    </source>
</reference>
<keyword evidence="2" id="KW-0812">Transmembrane</keyword>
<keyword evidence="4" id="KW-1185">Reference proteome</keyword>
<evidence type="ECO:0000256" key="2">
    <source>
        <dbReference type="SAM" id="Phobius"/>
    </source>
</evidence>
<organism evidence="3 4">
    <name type="scientific">Marasmius tenuissimus</name>
    <dbReference type="NCBI Taxonomy" id="585030"/>
    <lineage>
        <taxon>Eukaryota</taxon>
        <taxon>Fungi</taxon>
        <taxon>Dikarya</taxon>
        <taxon>Basidiomycota</taxon>
        <taxon>Agaricomycotina</taxon>
        <taxon>Agaricomycetes</taxon>
        <taxon>Agaricomycetidae</taxon>
        <taxon>Agaricales</taxon>
        <taxon>Marasmiineae</taxon>
        <taxon>Marasmiaceae</taxon>
        <taxon>Marasmius</taxon>
    </lineage>
</organism>
<dbReference type="EMBL" id="JBBXMP010000112">
    <property type="protein sequence ID" value="KAL0062180.1"/>
    <property type="molecule type" value="Genomic_DNA"/>
</dbReference>
<gene>
    <name evidence="3" type="ORF">AAF712_010936</name>
</gene>
<feature type="transmembrane region" description="Helical" evidence="2">
    <location>
        <begin position="6"/>
        <end position="25"/>
    </location>
</feature>
<feature type="compositionally biased region" description="Polar residues" evidence="1">
    <location>
        <begin position="176"/>
        <end position="185"/>
    </location>
</feature>
<evidence type="ECO:0000313" key="3">
    <source>
        <dbReference type="EMBL" id="KAL0062180.1"/>
    </source>
</evidence>
<proteinExistence type="predicted"/>